<dbReference type="Gene3D" id="3.90.76.10">
    <property type="entry name" value="Dipeptide-binding Protein, Domain 1"/>
    <property type="match status" value="1"/>
</dbReference>
<dbReference type="Proteomes" id="UP001501094">
    <property type="component" value="Unassembled WGS sequence"/>
</dbReference>
<dbReference type="InterPro" id="IPR039424">
    <property type="entry name" value="SBP_5"/>
</dbReference>
<dbReference type="PANTHER" id="PTHR30290">
    <property type="entry name" value="PERIPLASMIC BINDING COMPONENT OF ABC TRANSPORTER"/>
    <property type="match status" value="1"/>
</dbReference>
<name>A0ABP4ZT60_9MICO</name>
<dbReference type="RefSeq" id="WP_344104919.1">
    <property type="nucleotide sequence ID" value="NZ_BAAANL010000007.1"/>
</dbReference>
<dbReference type="Gene3D" id="3.40.190.10">
    <property type="entry name" value="Periplasmic binding protein-like II"/>
    <property type="match status" value="1"/>
</dbReference>
<feature type="domain" description="Solute-binding protein family 5" evidence="5">
    <location>
        <begin position="96"/>
        <end position="454"/>
    </location>
</feature>
<organism evidence="6 7">
    <name type="scientific">Myceligenerans crystallogenes</name>
    <dbReference type="NCBI Taxonomy" id="316335"/>
    <lineage>
        <taxon>Bacteria</taxon>
        <taxon>Bacillati</taxon>
        <taxon>Actinomycetota</taxon>
        <taxon>Actinomycetes</taxon>
        <taxon>Micrococcales</taxon>
        <taxon>Promicromonosporaceae</taxon>
        <taxon>Myceligenerans</taxon>
    </lineage>
</organism>
<dbReference type="PANTHER" id="PTHR30290:SF9">
    <property type="entry name" value="OLIGOPEPTIDE-BINDING PROTEIN APPA"/>
    <property type="match status" value="1"/>
</dbReference>
<comment type="caution">
    <text evidence="6">The sequence shown here is derived from an EMBL/GenBank/DDBJ whole genome shotgun (WGS) entry which is preliminary data.</text>
</comment>
<dbReference type="Gene3D" id="3.10.105.10">
    <property type="entry name" value="Dipeptide-binding Protein, Domain 3"/>
    <property type="match status" value="1"/>
</dbReference>
<dbReference type="InterPro" id="IPR030678">
    <property type="entry name" value="Peptide/Ni-bd"/>
</dbReference>
<protein>
    <submittedName>
        <fullName evidence="6">ABC transporter substrate-binding protein</fullName>
    </submittedName>
</protein>
<evidence type="ECO:0000259" key="5">
    <source>
        <dbReference type="Pfam" id="PF00496"/>
    </source>
</evidence>
<feature type="chain" id="PRO_5047083156" evidence="4">
    <location>
        <begin position="38"/>
        <end position="562"/>
    </location>
</feature>
<evidence type="ECO:0000313" key="7">
    <source>
        <dbReference type="Proteomes" id="UP001501094"/>
    </source>
</evidence>
<reference evidence="7" key="1">
    <citation type="journal article" date="2019" name="Int. J. Syst. Evol. Microbiol.">
        <title>The Global Catalogue of Microorganisms (GCM) 10K type strain sequencing project: providing services to taxonomists for standard genome sequencing and annotation.</title>
        <authorList>
            <consortium name="The Broad Institute Genomics Platform"/>
            <consortium name="The Broad Institute Genome Sequencing Center for Infectious Disease"/>
            <person name="Wu L."/>
            <person name="Ma J."/>
        </authorList>
    </citation>
    <scope>NUCLEOTIDE SEQUENCE [LARGE SCALE GENOMIC DNA]</scope>
    <source>
        <strain evidence="7">JCM 14326</strain>
    </source>
</reference>
<gene>
    <name evidence="6" type="ORF">GCM10009751_32480</name>
</gene>
<accession>A0ABP4ZT60</accession>
<dbReference type="Pfam" id="PF00496">
    <property type="entry name" value="SBP_bac_5"/>
    <property type="match status" value="1"/>
</dbReference>
<keyword evidence="2" id="KW-0813">Transport</keyword>
<dbReference type="InterPro" id="IPR000914">
    <property type="entry name" value="SBP_5_dom"/>
</dbReference>
<keyword evidence="7" id="KW-1185">Reference proteome</keyword>
<comment type="similarity">
    <text evidence="1">Belongs to the bacterial solute-binding protein 5 family.</text>
</comment>
<sequence length="562" mass="60343">MTPTSHLRRIASRSVAAAAATLAAALLLSSCAGGASGADETAAAGDGSLTIAKPDGAITTESNNPWVGDSSALKLGYINTILEPLAFVNMVDPTDEVTPWLAEELEWNEDYTAITVTAREGVTWNDGEEFGADDIAFTFNLLKDTPELDIAALGVKDVQQDGAQVTVEFAGPMYAKQDKVLHRHIVPEHVWADVEDPTTFENPEPVGTGPYTLTEFTTQSVELTARDDYWGGELAVPTLYYVSYNDNTALTTALANGEADWAQAFIPNVQSAYVDKDPENVYWAATGLGIDAMFVNTETKPFDDVAFRRAMNLVVDRAKHAEIAREGGVSPLTSVTGLPSPAGDGFVAEEFAGQSYTVDVDAATALLEEAGYTGVGDKLVDPDGEPVTFQLSVPQGWSDYVTGISLIADAAKLLGAEATVDTPDADSWWAAKTEGDFQAILHWTDTGATPYDLYSDTMDGRWLKPIGKPADFNFGRFDSPDATTALDEYLTATDDAARAEALAEVQRIFVDEVPVMPIGNRPFIGEYNTRQYTGWPGEDDPYTNPDPTQPSAVLILTSLEAK</sequence>
<keyword evidence="3 4" id="KW-0732">Signal</keyword>
<evidence type="ECO:0000313" key="6">
    <source>
        <dbReference type="EMBL" id="GAA1870854.1"/>
    </source>
</evidence>
<dbReference type="SUPFAM" id="SSF53850">
    <property type="entry name" value="Periplasmic binding protein-like II"/>
    <property type="match status" value="1"/>
</dbReference>
<evidence type="ECO:0000256" key="1">
    <source>
        <dbReference type="ARBA" id="ARBA00005695"/>
    </source>
</evidence>
<proteinExistence type="inferred from homology"/>
<evidence type="ECO:0000256" key="4">
    <source>
        <dbReference type="SAM" id="SignalP"/>
    </source>
</evidence>
<dbReference type="PIRSF" id="PIRSF002741">
    <property type="entry name" value="MppA"/>
    <property type="match status" value="1"/>
</dbReference>
<evidence type="ECO:0000256" key="3">
    <source>
        <dbReference type="ARBA" id="ARBA00022729"/>
    </source>
</evidence>
<evidence type="ECO:0000256" key="2">
    <source>
        <dbReference type="ARBA" id="ARBA00022448"/>
    </source>
</evidence>
<dbReference type="EMBL" id="BAAANL010000007">
    <property type="protein sequence ID" value="GAA1870854.1"/>
    <property type="molecule type" value="Genomic_DNA"/>
</dbReference>
<feature type="signal peptide" evidence="4">
    <location>
        <begin position="1"/>
        <end position="37"/>
    </location>
</feature>
<dbReference type="CDD" id="cd08509">
    <property type="entry name" value="PBP2_TmCBP_oligosaccharides_like"/>
    <property type="match status" value="1"/>
</dbReference>